<dbReference type="GO" id="GO:0046983">
    <property type="term" value="F:protein dimerization activity"/>
    <property type="evidence" value="ECO:0007669"/>
    <property type="project" value="InterPro"/>
</dbReference>
<accession>A0AAN7EJW5</accession>
<dbReference type="InterPro" id="IPR012337">
    <property type="entry name" value="RNaseH-like_sf"/>
</dbReference>
<dbReference type="InterPro" id="IPR008906">
    <property type="entry name" value="HATC_C_dom"/>
</dbReference>
<dbReference type="AlphaFoldDB" id="A0AAN7EJW5"/>
<dbReference type="SUPFAM" id="SSF53098">
    <property type="entry name" value="Ribonuclease H-like"/>
    <property type="match status" value="1"/>
</dbReference>
<protein>
    <recommendedName>
        <fullName evidence="1">HAT C-terminal dimerisation domain-containing protein</fullName>
    </recommendedName>
</protein>
<comment type="caution">
    <text evidence="2">The sequence shown here is derived from an EMBL/GenBank/DDBJ whole genome shotgun (WGS) entry which is preliminary data.</text>
</comment>
<organism evidence="2 3">
    <name type="scientific">Quercus rubra</name>
    <name type="common">Northern red oak</name>
    <name type="synonym">Quercus borealis</name>
    <dbReference type="NCBI Taxonomy" id="3512"/>
    <lineage>
        <taxon>Eukaryota</taxon>
        <taxon>Viridiplantae</taxon>
        <taxon>Streptophyta</taxon>
        <taxon>Embryophyta</taxon>
        <taxon>Tracheophyta</taxon>
        <taxon>Spermatophyta</taxon>
        <taxon>Magnoliopsida</taxon>
        <taxon>eudicotyledons</taxon>
        <taxon>Gunneridae</taxon>
        <taxon>Pentapetalae</taxon>
        <taxon>rosids</taxon>
        <taxon>fabids</taxon>
        <taxon>Fagales</taxon>
        <taxon>Fagaceae</taxon>
        <taxon>Quercus</taxon>
    </lineage>
</organism>
<dbReference type="EMBL" id="JAXUIC010000009">
    <property type="protein sequence ID" value="KAK4573038.1"/>
    <property type="molecule type" value="Genomic_DNA"/>
</dbReference>
<evidence type="ECO:0000313" key="2">
    <source>
        <dbReference type="EMBL" id="KAK4573038.1"/>
    </source>
</evidence>
<sequence>MLRVADTDAPILHKVYEMWDSMIENVKKEIYRHEGKEDYEESPFYDVVRNILIERWTKNCTPLHCLAHSLNPKYYTNPWIEEVRGRIAPHKDAEIAVERNKCLRRIFPDPDDRKKVNMEFGLFSGVKAYDEDNMEDRWTYDPMLWWSTYGSSLPMLQTLALKLLGQPCSSSCAERNWSTYGFIHSMRRNRITPKRAEDLVFVHSNLRLLSRRRPEYTTGESKKWDIGGDNWDEPFGGPGLLEIAYLTLDEPDMETNIVENDDYVDDDDDVVVL</sequence>
<keyword evidence="3" id="KW-1185">Reference proteome</keyword>
<dbReference type="Proteomes" id="UP001324115">
    <property type="component" value="Unassembled WGS sequence"/>
</dbReference>
<evidence type="ECO:0000259" key="1">
    <source>
        <dbReference type="Pfam" id="PF05699"/>
    </source>
</evidence>
<gene>
    <name evidence="2" type="ORF">RGQ29_031135</name>
</gene>
<dbReference type="PANTHER" id="PTHR32166:SF81">
    <property type="entry name" value="OS06G0658400 PROTEIN"/>
    <property type="match status" value="1"/>
</dbReference>
<evidence type="ECO:0000313" key="3">
    <source>
        <dbReference type="Proteomes" id="UP001324115"/>
    </source>
</evidence>
<reference evidence="2 3" key="1">
    <citation type="journal article" date="2023" name="G3 (Bethesda)">
        <title>A haplotype-resolved chromosome-scale genome for Quercus rubra L. provides insights into the genetics of adaptive traits for red oak species.</title>
        <authorList>
            <person name="Kapoor B."/>
            <person name="Jenkins J."/>
            <person name="Schmutz J."/>
            <person name="Zhebentyayeva T."/>
            <person name="Kuelheim C."/>
            <person name="Coggeshall M."/>
            <person name="Heim C."/>
            <person name="Lasky J.R."/>
            <person name="Leites L."/>
            <person name="Islam-Faridi N."/>
            <person name="Romero-Severson J."/>
            <person name="DeLeo V.L."/>
            <person name="Lucas S.M."/>
            <person name="Lazic D."/>
            <person name="Gailing O."/>
            <person name="Carlson J."/>
            <person name="Staton M."/>
        </authorList>
    </citation>
    <scope>NUCLEOTIDE SEQUENCE [LARGE SCALE GENOMIC DNA]</scope>
    <source>
        <strain evidence="2">Pseudo-F2</strain>
    </source>
</reference>
<dbReference type="Pfam" id="PF05699">
    <property type="entry name" value="Dimer_Tnp_hAT"/>
    <property type="match status" value="1"/>
</dbReference>
<proteinExistence type="predicted"/>
<feature type="domain" description="HAT C-terminal dimerisation" evidence="1">
    <location>
        <begin position="130"/>
        <end position="206"/>
    </location>
</feature>
<dbReference type="PANTHER" id="PTHR32166">
    <property type="entry name" value="OSJNBA0013A04.12 PROTEIN"/>
    <property type="match status" value="1"/>
</dbReference>
<name>A0AAN7EJW5_QUERU</name>